<dbReference type="Gene3D" id="1.10.287.770">
    <property type="entry name" value="YojJ-like"/>
    <property type="match status" value="1"/>
</dbReference>
<feature type="transmembrane region" description="Helical" evidence="12">
    <location>
        <begin position="56"/>
        <end position="82"/>
    </location>
</feature>
<dbReference type="InterPro" id="IPR001873">
    <property type="entry name" value="ENaC"/>
</dbReference>
<dbReference type="Gene3D" id="1.10.287.820">
    <property type="entry name" value="Acid-sensing ion channel domain"/>
    <property type="match status" value="1"/>
</dbReference>
<dbReference type="PANTHER" id="PTHR11690:SF300">
    <property type="entry name" value="PICKPOCKET PROTEIN 19"/>
    <property type="match status" value="1"/>
</dbReference>
<comment type="caution">
    <text evidence="13">The sequence shown here is derived from an EMBL/GenBank/DDBJ whole genome shotgun (WGS) entry which is preliminary data.</text>
</comment>
<dbReference type="PRINTS" id="PR01078">
    <property type="entry name" value="AMINACHANNEL"/>
</dbReference>
<dbReference type="Proteomes" id="UP000735302">
    <property type="component" value="Unassembled WGS sequence"/>
</dbReference>
<evidence type="ECO:0000256" key="6">
    <source>
        <dbReference type="ARBA" id="ARBA00023053"/>
    </source>
</evidence>
<keyword evidence="6" id="KW-0915">Sodium</keyword>
<dbReference type="GO" id="GO:0015280">
    <property type="term" value="F:ligand-gated sodium channel activity"/>
    <property type="evidence" value="ECO:0007669"/>
    <property type="project" value="TreeGrafter"/>
</dbReference>
<name>A0AAV4CJR7_9GAST</name>
<evidence type="ECO:0000313" key="14">
    <source>
        <dbReference type="Proteomes" id="UP000735302"/>
    </source>
</evidence>
<organism evidence="13 14">
    <name type="scientific">Plakobranchus ocellatus</name>
    <dbReference type="NCBI Taxonomy" id="259542"/>
    <lineage>
        <taxon>Eukaryota</taxon>
        <taxon>Metazoa</taxon>
        <taxon>Spiralia</taxon>
        <taxon>Lophotrochozoa</taxon>
        <taxon>Mollusca</taxon>
        <taxon>Gastropoda</taxon>
        <taxon>Heterobranchia</taxon>
        <taxon>Euthyneura</taxon>
        <taxon>Panpulmonata</taxon>
        <taxon>Sacoglossa</taxon>
        <taxon>Placobranchoidea</taxon>
        <taxon>Plakobranchidae</taxon>
        <taxon>Plakobranchus</taxon>
    </lineage>
</organism>
<evidence type="ECO:0000256" key="5">
    <source>
        <dbReference type="ARBA" id="ARBA00022989"/>
    </source>
</evidence>
<keyword evidence="8 12" id="KW-0472">Membrane</keyword>
<evidence type="ECO:0000256" key="2">
    <source>
        <dbReference type="ARBA" id="ARBA00022448"/>
    </source>
</evidence>
<evidence type="ECO:0000256" key="4">
    <source>
        <dbReference type="ARBA" id="ARBA00022692"/>
    </source>
</evidence>
<keyword evidence="3 11" id="KW-0894">Sodium channel</keyword>
<dbReference type="GO" id="GO:0005886">
    <property type="term" value="C:plasma membrane"/>
    <property type="evidence" value="ECO:0007669"/>
    <property type="project" value="TreeGrafter"/>
</dbReference>
<evidence type="ECO:0000256" key="12">
    <source>
        <dbReference type="SAM" id="Phobius"/>
    </source>
</evidence>
<comment type="similarity">
    <text evidence="11">Belongs to the amiloride-sensitive sodium channel (TC 1.A.6) family.</text>
</comment>
<evidence type="ECO:0000256" key="11">
    <source>
        <dbReference type="RuleBase" id="RU000679"/>
    </source>
</evidence>
<evidence type="ECO:0000256" key="10">
    <source>
        <dbReference type="ARBA" id="ARBA00023303"/>
    </source>
</evidence>
<protein>
    <submittedName>
        <fullName evidence="13">Acid-sensing ion channel 1-like</fullName>
    </submittedName>
</protein>
<keyword evidence="2 11" id="KW-0813">Transport</keyword>
<evidence type="ECO:0000256" key="1">
    <source>
        <dbReference type="ARBA" id="ARBA00004141"/>
    </source>
</evidence>
<evidence type="ECO:0000256" key="7">
    <source>
        <dbReference type="ARBA" id="ARBA00023065"/>
    </source>
</evidence>
<dbReference type="Pfam" id="PF00858">
    <property type="entry name" value="ASC"/>
    <property type="match status" value="1"/>
</dbReference>
<evidence type="ECO:0000256" key="3">
    <source>
        <dbReference type="ARBA" id="ARBA00022461"/>
    </source>
</evidence>
<evidence type="ECO:0000256" key="8">
    <source>
        <dbReference type="ARBA" id="ARBA00023136"/>
    </source>
</evidence>
<keyword evidence="14" id="KW-1185">Reference proteome</keyword>
<keyword evidence="7 11" id="KW-0406">Ion transport</keyword>
<sequence length="479" mass="54422">MTQQDVSPTKLASEESVDMATKPVSVKKEILHLWKGFAEVTTLHGCRNVQDSDKSVFFRVIWALIVISMFLVLIISLTMLWIQYSSFPFKTVWNLSRETSIPLPAITLCLYADFDRGKTASWKDSRQYVDDRWSFSNLSSNEFVKLNYSEAQQLFGFNARDVILAMFASDIQDIHFLSLSDWVVSEPDPGRACWTIHNSDNRGSVDEKFDFKLEISSSFFLFLNPMKARVGIGYHAFGVEIFLHEAGSRYWLQKGMNIMPGVYADVQLIQEKTKFLPSPYNSAGSKGCVDTDDPGFVNPLRFFEAYSIDLCITELLVNESQKRCGCAFQPHASLLRVKECTVIQFQQCYVQVRNKVLREALLTSNKQCLDPCHTNRFTTSITTSALNVKSMHKFLLQNNYTFAPDLEMKDLILVQIYPMSMDVTTMEHVPEVTLLEVYAQVGGFMGLFLGASLITLMELADVALFIAWAAITSIVRRVR</sequence>
<evidence type="ECO:0000313" key="13">
    <source>
        <dbReference type="EMBL" id="GFO31109.1"/>
    </source>
</evidence>
<accession>A0AAV4CJR7</accession>
<comment type="subcellular location">
    <subcellularLocation>
        <location evidence="1">Membrane</location>
        <topology evidence="1">Multi-pass membrane protein</topology>
    </subcellularLocation>
</comment>
<proteinExistence type="inferred from homology"/>
<dbReference type="PANTHER" id="PTHR11690">
    <property type="entry name" value="AMILORIDE-SENSITIVE SODIUM CHANNEL-RELATED"/>
    <property type="match status" value="1"/>
</dbReference>
<keyword evidence="9 11" id="KW-0739">Sodium transport</keyword>
<evidence type="ECO:0000256" key="9">
    <source>
        <dbReference type="ARBA" id="ARBA00023201"/>
    </source>
</evidence>
<keyword evidence="10 11" id="KW-0407">Ion channel</keyword>
<keyword evidence="5 12" id="KW-1133">Transmembrane helix</keyword>
<dbReference type="AlphaFoldDB" id="A0AAV4CJR7"/>
<gene>
    <name evidence="13" type="ORF">PoB_005761400</name>
</gene>
<reference evidence="13 14" key="1">
    <citation type="journal article" date="2021" name="Elife">
        <title>Chloroplast acquisition without the gene transfer in kleptoplastic sea slugs, Plakobranchus ocellatus.</title>
        <authorList>
            <person name="Maeda T."/>
            <person name="Takahashi S."/>
            <person name="Yoshida T."/>
            <person name="Shimamura S."/>
            <person name="Takaki Y."/>
            <person name="Nagai Y."/>
            <person name="Toyoda A."/>
            <person name="Suzuki Y."/>
            <person name="Arimoto A."/>
            <person name="Ishii H."/>
            <person name="Satoh N."/>
            <person name="Nishiyama T."/>
            <person name="Hasebe M."/>
            <person name="Maruyama T."/>
            <person name="Minagawa J."/>
            <person name="Obokata J."/>
            <person name="Shigenobu S."/>
        </authorList>
    </citation>
    <scope>NUCLEOTIDE SEQUENCE [LARGE SCALE GENOMIC DNA]</scope>
</reference>
<dbReference type="EMBL" id="BLXT01006359">
    <property type="protein sequence ID" value="GFO31109.1"/>
    <property type="molecule type" value="Genomic_DNA"/>
</dbReference>
<keyword evidence="4 11" id="KW-0812">Transmembrane</keyword>
<feature type="transmembrane region" description="Helical" evidence="12">
    <location>
        <begin position="444"/>
        <end position="471"/>
    </location>
</feature>